<evidence type="ECO:0000256" key="1">
    <source>
        <dbReference type="SAM" id="Phobius"/>
    </source>
</evidence>
<protein>
    <submittedName>
        <fullName evidence="2">Uncharacterized protein</fullName>
    </submittedName>
</protein>
<accession>A0A0A9EWG3</accession>
<name>A0A0A9EWG3_ARUDO</name>
<reference evidence="2" key="2">
    <citation type="journal article" date="2015" name="Data Brief">
        <title>Shoot transcriptome of the giant reed, Arundo donax.</title>
        <authorList>
            <person name="Barrero R.A."/>
            <person name="Guerrero F.D."/>
            <person name="Moolhuijzen P."/>
            <person name="Goolsby J.A."/>
            <person name="Tidwell J."/>
            <person name="Bellgard S.E."/>
            <person name="Bellgard M.I."/>
        </authorList>
    </citation>
    <scope>NUCLEOTIDE SEQUENCE</scope>
    <source>
        <tissue evidence="2">Shoot tissue taken approximately 20 cm above the soil surface</tissue>
    </source>
</reference>
<dbReference type="AlphaFoldDB" id="A0A0A9EWG3"/>
<proteinExistence type="predicted"/>
<keyword evidence="1" id="KW-0812">Transmembrane</keyword>
<keyword evidence="1" id="KW-1133">Transmembrane helix</keyword>
<keyword evidence="1" id="KW-0472">Membrane</keyword>
<sequence>MSFLASALRKRTRKFLGCRLHMFYSFTAFLSVLYGNPH</sequence>
<dbReference type="EMBL" id="GBRH01192811">
    <property type="protein sequence ID" value="JAE05085.1"/>
    <property type="molecule type" value="Transcribed_RNA"/>
</dbReference>
<evidence type="ECO:0000313" key="2">
    <source>
        <dbReference type="EMBL" id="JAE05085.1"/>
    </source>
</evidence>
<organism evidence="2">
    <name type="scientific">Arundo donax</name>
    <name type="common">Giant reed</name>
    <name type="synonym">Donax arundinaceus</name>
    <dbReference type="NCBI Taxonomy" id="35708"/>
    <lineage>
        <taxon>Eukaryota</taxon>
        <taxon>Viridiplantae</taxon>
        <taxon>Streptophyta</taxon>
        <taxon>Embryophyta</taxon>
        <taxon>Tracheophyta</taxon>
        <taxon>Spermatophyta</taxon>
        <taxon>Magnoliopsida</taxon>
        <taxon>Liliopsida</taxon>
        <taxon>Poales</taxon>
        <taxon>Poaceae</taxon>
        <taxon>PACMAD clade</taxon>
        <taxon>Arundinoideae</taxon>
        <taxon>Arundineae</taxon>
        <taxon>Arundo</taxon>
    </lineage>
</organism>
<feature type="transmembrane region" description="Helical" evidence="1">
    <location>
        <begin position="20"/>
        <end position="37"/>
    </location>
</feature>
<reference evidence="2" key="1">
    <citation type="submission" date="2014-09" db="EMBL/GenBank/DDBJ databases">
        <authorList>
            <person name="Magalhaes I.L.F."/>
            <person name="Oliveira U."/>
            <person name="Santos F.R."/>
            <person name="Vidigal T.H.D.A."/>
            <person name="Brescovit A.D."/>
            <person name="Santos A.J."/>
        </authorList>
    </citation>
    <scope>NUCLEOTIDE SEQUENCE</scope>
    <source>
        <tissue evidence="2">Shoot tissue taken approximately 20 cm above the soil surface</tissue>
    </source>
</reference>